<feature type="region of interest" description="Disordered" evidence="1">
    <location>
        <begin position="30"/>
        <end position="61"/>
    </location>
</feature>
<organism evidence="2">
    <name type="scientific">marine sediment metagenome</name>
    <dbReference type="NCBI Taxonomy" id="412755"/>
    <lineage>
        <taxon>unclassified sequences</taxon>
        <taxon>metagenomes</taxon>
        <taxon>ecological metagenomes</taxon>
    </lineage>
</organism>
<protein>
    <submittedName>
        <fullName evidence="2">Uncharacterized protein</fullName>
    </submittedName>
</protein>
<reference evidence="2" key="1">
    <citation type="journal article" date="2014" name="Front. Microbiol.">
        <title>High frequency of phylogenetically diverse reductive dehalogenase-homologous genes in deep subseafloor sedimentary metagenomes.</title>
        <authorList>
            <person name="Kawai M."/>
            <person name="Futagami T."/>
            <person name="Toyoda A."/>
            <person name="Takaki Y."/>
            <person name="Nishi S."/>
            <person name="Hori S."/>
            <person name="Arai W."/>
            <person name="Tsubouchi T."/>
            <person name="Morono Y."/>
            <person name="Uchiyama I."/>
            <person name="Ito T."/>
            <person name="Fujiyama A."/>
            <person name="Inagaki F."/>
            <person name="Takami H."/>
        </authorList>
    </citation>
    <scope>NUCLEOTIDE SEQUENCE</scope>
    <source>
        <strain evidence="2">Expedition CK06-06</strain>
    </source>
</reference>
<sequence length="61" mass="6493">AITGTHQTRLPLQGTSGQVYLPTEIQQMLKDSGKVSPSCRVYEPEAESKSLEGEESGKGSA</sequence>
<name>X0TS94_9ZZZZ</name>
<dbReference type="EMBL" id="BARS01005807">
    <property type="protein sequence ID" value="GAF78995.1"/>
    <property type="molecule type" value="Genomic_DNA"/>
</dbReference>
<accession>X0TS94</accession>
<feature type="non-terminal residue" evidence="2">
    <location>
        <position position="1"/>
    </location>
</feature>
<feature type="compositionally biased region" description="Basic and acidic residues" evidence="1">
    <location>
        <begin position="42"/>
        <end position="61"/>
    </location>
</feature>
<proteinExistence type="predicted"/>
<dbReference type="AlphaFoldDB" id="X0TS94"/>
<gene>
    <name evidence="2" type="ORF">S01H1_11392</name>
</gene>
<evidence type="ECO:0000256" key="1">
    <source>
        <dbReference type="SAM" id="MobiDB-lite"/>
    </source>
</evidence>
<evidence type="ECO:0000313" key="2">
    <source>
        <dbReference type="EMBL" id="GAF78995.1"/>
    </source>
</evidence>
<comment type="caution">
    <text evidence="2">The sequence shown here is derived from an EMBL/GenBank/DDBJ whole genome shotgun (WGS) entry which is preliminary data.</text>
</comment>